<protein>
    <submittedName>
        <fullName evidence="2">FkbM family methyltransferase</fullName>
    </submittedName>
</protein>
<evidence type="ECO:0000313" key="2">
    <source>
        <dbReference type="EMBL" id="HEN15473.1"/>
    </source>
</evidence>
<dbReference type="EMBL" id="DSOK01000244">
    <property type="protein sequence ID" value="HEN15473.1"/>
    <property type="molecule type" value="Genomic_DNA"/>
</dbReference>
<name>A0A7C2P3F8_9PLAN</name>
<dbReference type="Gene3D" id="3.40.50.150">
    <property type="entry name" value="Vaccinia Virus protein VP39"/>
    <property type="match status" value="1"/>
</dbReference>
<dbReference type="InterPro" id="IPR053188">
    <property type="entry name" value="FkbM_Methyltransferase"/>
</dbReference>
<gene>
    <name evidence="2" type="ORF">ENQ76_08410</name>
</gene>
<dbReference type="PANTHER" id="PTHR36973:SF4">
    <property type="entry name" value="NODULATION PROTEIN"/>
    <property type="match status" value="1"/>
</dbReference>
<comment type="caution">
    <text evidence="2">The sequence shown here is derived from an EMBL/GenBank/DDBJ whole genome shotgun (WGS) entry which is preliminary data.</text>
</comment>
<proteinExistence type="predicted"/>
<keyword evidence="2" id="KW-0808">Transferase</keyword>
<organism evidence="2">
    <name type="scientific">Schlesneria paludicola</name>
    <dbReference type="NCBI Taxonomy" id="360056"/>
    <lineage>
        <taxon>Bacteria</taxon>
        <taxon>Pseudomonadati</taxon>
        <taxon>Planctomycetota</taxon>
        <taxon>Planctomycetia</taxon>
        <taxon>Planctomycetales</taxon>
        <taxon>Planctomycetaceae</taxon>
        <taxon>Schlesneria</taxon>
    </lineage>
</organism>
<dbReference type="InterPro" id="IPR029063">
    <property type="entry name" value="SAM-dependent_MTases_sf"/>
</dbReference>
<dbReference type="PANTHER" id="PTHR36973">
    <property type="entry name" value="SLL1456 PROTEIN-RELATED"/>
    <property type="match status" value="1"/>
</dbReference>
<keyword evidence="2" id="KW-0489">Methyltransferase</keyword>
<dbReference type="SUPFAM" id="SSF53335">
    <property type="entry name" value="S-adenosyl-L-methionine-dependent methyltransferases"/>
    <property type="match status" value="1"/>
</dbReference>
<dbReference type="GO" id="GO:0032259">
    <property type="term" value="P:methylation"/>
    <property type="evidence" value="ECO:0007669"/>
    <property type="project" value="UniProtKB-KW"/>
</dbReference>
<dbReference type="Pfam" id="PF05050">
    <property type="entry name" value="Methyltransf_21"/>
    <property type="match status" value="1"/>
</dbReference>
<evidence type="ECO:0000259" key="1">
    <source>
        <dbReference type="Pfam" id="PF05050"/>
    </source>
</evidence>
<reference evidence="2" key="1">
    <citation type="journal article" date="2020" name="mSystems">
        <title>Genome- and Community-Level Interaction Insights into Carbon Utilization and Element Cycling Functions of Hydrothermarchaeota in Hydrothermal Sediment.</title>
        <authorList>
            <person name="Zhou Z."/>
            <person name="Liu Y."/>
            <person name="Xu W."/>
            <person name="Pan J."/>
            <person name="Luo Z.H."/>
            <person name="Li M."/>
        </authorList>
    </citation>
    <scope>NUCLEOTIDE SEQUENCE [LARGE SCALE GENOMIC DNA]</scope>
    <source>
        <strain evidence="2">SpSt-339</strain>
    </source>
</reference>
<sequence length="289" mass="32077">MTDPLAELLRPARLTAVVDVGANPIDGDPPYKPLLERGLCTVIGFDPQPASLDSLNQRKGPHETYLPYALGDGCAHTLHVCHAPGMTGLLTPDPRTLSLLPLFPEFGRVESTAEVSTRALDSIDEITDLDLLKIDVQGSELMVFRSGQQKLSMAVAIQTEVSFLPLYQGQPPFGEVDLELRLQGFVPHALVDTRRWIIAPLMVNDKPRQPLNQLVEADIVYVRDFREPEAFTDGQLAHLALIAHHCYRSFDLALHCLLTLERRGSVDQGAQARYLDILRSGPPQRLRPR</sequence>
<feature type="domain" description="Methyltransferase FkbM" evidence="1">
    <location>
        <begin position="19"/>
        <end position="186"/>
    </location>
</feature>
<dbReference type="GO" id="GO:0008171">
    <property type="term" value="F:O-methyltransferase activity"/>
    <property type="evidence" value="ECO:0007669"/>
    <property type="project" value="TreeGrafter"/>
</dbReference>
<dbReference type="InterPro" id="IPR006342">
    <property type="entry name" value="FkbM_mtfrase"/>
</dbReference>
<accession>A0A7C2P3F8</accession>
<dbReference type="AlphaFoldDB" id="A0A7C2P3F8"/>